<dbReference type="InterPro" id="IPR013846">
    <property type="entry name" value="mRNA_cap_enzyme_C"/>
</dbReference>
<name>A0A0P4VTU9_9HEMI</name>
<dbReference type="GO" id="GO:0004484">
    <property type="term" value="F:mRNA guanylyltransferase activity"/>
    <property type="evidence" value="ECO:0007669"/>
    <property type="project" value="UniProtKB-EC"/>
</dbReference>
<feature type="region of interest" description="Disordered" evidence="14">
    <location>
        <begin position="205"/>
        <end position="228"/>
    </location>
</feature>
<dbReference type="InterPro" id="IPR017074">
    <property type="entry name" value="mRNA_cap_enz_bifunc"/>
</dbReference>
<dbReference type="InterPro" id="IPR000387">
    <property type="entry name" value="Tyr_Pase_dom"/>
</dbReference>
<dbReference type="GO" id="GO:0140818">
    <property type="term" value="F:mRNA 5'-triphosphate monophosphatase activity"/>
    <property type="evidence" value="ECO:0007669"/>
    <property type="project" value="InterPro"/>
</dbReference>
<dbReference type="Gene3D" id="2.40.50.140">
    <property type="entry name" value="Nucleic acid-binding proteins"/>
    <property type="match status" value="1"/>
</dbReference>
<dbReference type="EMBL" id="GDKW01000525">
    <property type="protein sequence ID" value="JAI56070.1"/>
    <property type="molecule type" value="mRNA"/>
</dbReference>
<dbReference type="FunFam" id="3.30.470.30:FF:000040">
    <property type="entry name" value="mRNA-capping enzyme"/>
    <property type="match status" value="1"/>
</dbReference>
<dbReference type="PANTHER" id="PTHR10367">
    <property type="entry name" value="MRNA-CAPPING ENZYME"/>
    <property type="match status" value="1"/>
</dbReference>
<keyword evidence="7" id="KW-0506">mRNA capping</keyword>
<dbReference type="PIRSF" id="PIRSF036958">
    <property type="entry name" value="mRNA_capping_HCE"/>
    <property type="match status" value="1"/>
</dbReference>
<evidence type="ECO:0000256" key="3">
    <source>
        <dbReference type="ARBA" id="ARBA00022664"/>
    </source>
</evidence>
<keyword evidence="8 13" id="KW-0342">GTP-binding</keyword>
<evidence type="ECO:0000313" key="16">
    <source>
        <dbReference type="EMBL" id="JAI56070.1"/>
    </source>
</evidence>
<dbReference type="InterPro" id="IPR051029">
    <property type="entry name" value="mRNA_Capping_Enz/RNA_Phosphat"/>
</dbReference>
<dbReference type="Pfam" id="PF01331">
    <property type="entry name" value="mRNA_cap_enzyme"/>
    <property type="match status" value="1"/>
</dbReference>
<dbReference type="InterPro" id="IPR016130">
    <property type="entry name" value="Tyr_Pase_AS"/>
</dbReference>
<dbReference type="Gene3D" id="3.30.470.30">
    <property type="entry name" value="DNA ligase/mRNA capping enzyme"/>
    <property type="match status" value="1"/>
</dbReference>
<dbReference type="GO" id="GO:0005525">
    <property type="term" value="F:GTP binding"/>
    <property type="evidence" value="ECO:0007669"/>
    <property type="project" value="UniProtKB-KW"/>
</dbReference>
<feature type="binding site" evidence="13">
    <location>
        <begin position="535"/>
        <end position="540"/>
    </location>
    <ligand>
        <name>GTP</name>
        <dbReference type="ChEBI" id="CHEBI:37565"/>
    </ligand>
</feature>
<comment type="catalytic activity">
    <reaction evidence="10">
        <text>a 5'-end diphospho-ribonucleoside in mRNA + GTP + H(+) = a 5'-end (5'-triphosphoguanosine)-ribonucleoside in mRNA + diphosphate</text>
        <dbReference type="Rhea" id="RHEA:67012"/>
        <dbReference type="Rhea" id="RHEA-COMP:17165"/>
        <dbReference type="Rhea" id="RHEA-COMP:17166"/>
        <dbReference type="ChEBI" id="CHEBI:15378"/>
        <dbReference type="ChEBI" id="CHEBI:33019"/>
        <dbReference type="ChEBI" id="CHEBI:37565"/>
        <dbReference type="ChEBI" id="CHEBI:167616"/>
        <dbReference type="ChEBI" id="CHEBI:167617"/>
        <dbReference type="EC" id="2.7.7.50"/>
    </reaction>
    <physiologicalReaction direction="left-to-right" evidence="10">
        <dbReference type="Rhea" id="RHEA:67013"/>
    </physiologicalReaction>
</comment>
<dbReference type="SUPFAM" id="SSF50249">
    <property type="entry name" value="Nucleic acid-binding proteins"/>
    <property type="match status" value="1"/>
</dbReference>
<keyword evidence="9" id="KW-0539">Nucleus</keyword>
<evidence type="ECO:0000256" key="11">
    <source>
        <dbReference type="PIRSR" id="PIRSR036958-1"/>
    </source>
</evidence>
<evidence type="ECO:0000256" key="2">
    <source>
        <dbReference type="ARBA" id="ARBA00012475"/>
    </source>
</evidence>
<evidence type="ECO:0000256" key="8">
    <source>
        <dbReference type="ARBA" id="ARBA00023134"/>
    </source>
</evidence>
<evidence type="ECO:0000256" key="12">
    <source>
        <dbReference type="PIRSR" id="PIRSR036958-2"/>
    </source>
</evidence>
<dbReference type="InterPro" id="IPR001339">
    <property type="entry name" value="mRNA_cap_enzyme_adenylation"/>
</dbReference>
<sequence>RGPGPVPERWLNCPRKSVGIVSGKFLAFKTPLNHRFDDQVGAASRWDPGMVFDVTKSLKVRIGLWIDLTNTNRFYDPEEVKLGYGDEQEVAYVKLQCRGHGETPTEDQTRVFINLCHKFIRRRPLEIVGVHCTHGFNRTGFLIVSYLVEILDLSVECALQEFAKCRPPGIYKGDYIKELYRRYDDMKDAPDPPLRPTWCFDQKPYSLPQNDEEDNKRKNNFGRDSGRKKIRRDGKIPQFMDGISGVSPVLDHSTVKTVQSLAQKFCGWAGKGFPGSQPVSMDRKNLKLLQEKPYRVSWKADGTRYMMLIVGENEVYFLDRDDNVFEVTGLRFVYRKNLNQHLTNTLVDGEMVIDKHEGKDIPRYLIYDIIRVNDIDVSQFPFHPHRLDCIEADIIHPRYQAITEGKIDKTAEPFSVRRKTFFPVEKAKSFLSKKFSQQLAHEPDGLIFQPSTDPYTPGPCASVLKWKPATLNSVDFRLKIVKEEGQGLIKKKLGYLYVGGMSTPFAVMKYSSSIKDYHNKIIECKFENNNWVFMRERTDKSFPNAESTARSVCESIINPVTKEHLLDEIERFRYRDDEELMPPPPSRYR</sequence>
<dbReference type="PROSITE" id="PS50056">
    <property type="entry name" value="TYR_PHOSPHATASE_2"/>
    <property type="match status" value="1"/>
</dbReference>
<proteinExistence type="evidence at transcript level"/>
<feature type="binding site" evidence="13">
    <location>
        <position position="304"/>
    </location>
    <ligand>
        <name>GTP</name>
        <dbReference type="ChEBI" id="CHEBI:37565"/>
    </ligand>
</feature>
<keyword evidence="4" id="KW-0808">Transferase</keyword>
<dbReference type="Pfam" id="PF03919">
    <property type="entry name" value="mRNA_cap_C"/>
    <property type="match status" value="1"/>
</dbReference>
<comment type="subcellular location">
    <subcellularLocation>
        <location evidence="1">Nucleus</location>
    </subcellularLocation>
</comment>
<evidence type="ECO:0000256" key="6">
    <source>
        <dbReference type="ARBA" id="ARBA00022741"/>
    </source>
</evidence>
<evidence type="ECO:0000256" key="14">
    <source>
        <dbReference type="SAM" id="MobiDB-lite"/>
    </source>
</evidence>
<dbReference type="AlphaFoldDB" id="A0A0P4VTU9"/>
<dbReference type="FunFam" id="2.40.50.140:FF:000111">
    <property type="entry name" value="mRNA-capping enzyme"/>
    <property type="match status" value="1"/>
</dbReference>
<evidence type="ECO:0000256" key="9">
    <source>
        <dbReference type="ARBA" id="ARBA00023242"/>
    </source>
</evidence>
<dbReference type="FunFam" id="3.90.190.10:FF:000040">
    <property type="entry name" value="mRNA-capping enzyme"/>
    <property type="match status" value="1"/>
</dbReference>
<dbReference type="CDD" id="cd07895">
    <property type="entry name" value="Adenylation_mRNA_capping"/>
    <property type="match status" value="1"/>
</dbReference>
<evidence type="ECO:0000259" key="15">
    <source>
        <dbReference type="PROSITE" id="PS50056"/>
    </source>
</evidence>
<dbReference type="GO" id="GO:0005524">
    <property type="term" value="F:ATP binding"/>
    <property type="evidence" value="ECO:0007669"/>
    <property type="project" value="InterPro"/>
</dbReference>
<evidence type="ECO:0000256" key="1">
    <source>
        <dbReference type="ARBA" id="ARBA00004123"/>
    </source>
</evidence>
<dbReference type="Gene3D" id="3.90.190.10">
    <property type="entry name" value="Protein tyrosine phosphatase superfamily"/>
    <property type="match status" value="1"/>
</dbReference>
<evidence type="ECO:0000256" key="4">
    <source>
        <dbReference type="ARBA" id="ARBA00022679"/>
    </source>
</evidence>
<dbReference type="InterPro" id="IPR029021">
    <property type="entry name" value="Prot-tyrosine_phosphatase-like"/>
</dbReference>
<evidence type="ECO:0000256" key="5">
    <source>
        <dbReference type="ARBA" id="ARBA00022695"/>
    </source>
</evidence>
<keyword evidence="3" id="KW-0507">mRNA processing</keyword>
<dbReference type="PANTHER" id="PTHR10367:SF17">
    <property type="entry name" value="MRNA-CAPPING ENZYME"/>
    <property type="match status" value="1"/>
</dbReference>
<feature type="binding site" evidence="13">
    <location>
        <begin position="348"/>
        <end position="350"/>
    </location>
    <ligand>
        <name>GTP</name>
        <dbReference type="ChEBI" id="CHEBI:37565"/>
    </ligand>
</feature>
<feature type="active site" description="N6-GMP-lysine intermediate" evidence="12">
    <location>
        <position position="299"/>
    </location>
</feature>
<accession>A0A0P4VTU9</accession>
<protein>
    <recommendedName>
        <fullName evidence="2">mRNA guanylyltransferase</fullName>
        <ecNumber evidence="2">2.7.7.50</ecNumber>
    </recommendedName>
</protein>
<keyword evidence="5" id="KW-0548">Nucleotidyltransferase</keyword>
<evidence type="ECO:0000256" key="7">
    <source>
        <dbReference type="ARBA" id="ARBA00023042"/>
    </source>
</evidence>
<feature type="binding site" evidence="13">
    <location>
        <position position="320"/>
    </location>
    <ligand>
        <name>GTP</name>
        <dbReference type="ChEBI" id="CHEBI:37565"/>
    </ligand>
</feature>
<evidence type="ECO:0000256" key="10">
    <source>
        <dbReference type="ARBA" id="ARBA00044624"/>
    </source>
</evidence>
<dbReference type="PROSITE" id="PS00383">
    <property type="entry name" value="TYR_PHOSPHATASE_1"/>
    <property type="match status" value="1"/>
</dbReference>
<reference evidence="16" key="1">
    <citation type="journal article" date="2016" name="PLoS Negl. Trop. Dis.">
        <title>A Deep Insight into the Sialome of Rhodnius neglectus, a Vector of Chagas Disease.</title>
        <authorList>
            <person name="Santiago P.B."/>
            <person name="Assumpcao T.C."/>
            <person name="Araujo C.N."/>
            <person name="Bastos I.M."/>
            <person name="Neves D."/>
            <person name="Silva I.G."/>
            <person name="Charneau S."/>
            <person name="Queiroz R.M."/>
            <person name="Raiol T."/>
            <person name="Oliveira J.V."/>
            <person name="Sousa M.V."/>
            <person name="Calvo E."/>
            <person name="Ribeiro J.M."/>
            <person name="Santana J.M."/>
        </authorList>
    </citation>
    <scope>NUCLEOTIDE SEQUENCE</scope>
    <source>
        <tissue evidence="16">Salivary glands</tissue>
    </source>
</reference>
<dbReference type="Gene3D" id="3.30.1490.430">
    <property type="match status" value="1"/>
</dbReference>
<evidence type="ECO:0000256" key="13">
    <source>
        <dbReference type="PIRSR" id="PIRSR036958-3"/>
    </source>
</evidence>
<dbReference type="SUPFAM" id="SSF52799">
    <property type="entry name" value="(Phosphotyrosine protein) phosphatases II"/>
    <property type="match status" value="1"/>
</dbReference>
<dbReference type="SUPFAM" id="SSF56091">
    <property type="entry name" value="DNA ligase/mRNA capping enzyme, catalytic domain"/>
    <property type="match status" value="1"/>
</dbReference>
<keyword evidence="6 13" id="KW-0547">Nucleotide-binding</keyword>
<dbReference type="GO" id="GO:0005634">
    <property type="term" value="C:nucleus"/>
    <property type="evidence" value="ECO:0007669"/>
    <property type="project" value="UniProtKB-SubCell"/>
</dbReference>
<dbReference type="CDD" id="cd17664">
    <property type="entry name" value="Mce1_N"/>
    <property type="match status" value="1"/>
</dbReference>
<dbReference type="InterPro" id="IPR012340">
    <property type="entry name" value="NA-bd_OB-fold"/>
</dbReference>
<feature type="binding site" evidence="13">
    <location>
        <begin position="465"/>
        <end position="467"/>
    </location>
    <ligand>
        <name>GTP</name>
        <dbReference type="ChEBI" id="CHEBI:37565"/>
    </ligand>
</feature>
<organism evidence="16">
    <name type="scientific">Rhodnius neglectus</name>
    <dbReference type="NCBI Taxonomy" id="72488"/>
    <lineage>
        <taxon>Eukaryota</taxon>
        <taxon>Metazoa</taxon>
        <taxon>Ecdysozoa</taxon>
        <taxon>Arthropoda</taxon>
        <taxon>Hexapoda</taxon>
        <taxon>Insecta</taxon>
        <taxon>Pterygota</taxon>
        <taxon>Neoptera</taxon>
        <taxon>Paraneoptera</taxon>
        <taxon>Hemiptera</taxon>
        <taxon>Heteroptera</taxon>
        <taxon>Panheteroptera</taxon>
        <taxon>Cimicomorpha</taxon>
        <taxon>Reduviidae</taxon>
        <taxon>Triatominae</taxon>
        <taxon>Rhodnius</taxon>
    </lineage>
</organism>
<feature type="non-terminal residue" evidence="16">
    <location>
        <position position="1"/>
    </location>
</feature>
<feature type="domain" description="Tyrosine specific protein phosphatases" evidence="15">
    <location>
        <begin position="110"/>
        <end position="177"/>
    </location>
</feature>
<dbReference type="EC" id="2.7.7.50" evidence="2"/>
<feature type="active site" description="Phosphocysteine intermediate" evidence="11">
    <location>
        <position position="132"/>
    </location>
</feature>
<dbReference type="GO" id="GO:0006370">
    <property type="term" value="P:7-methylguanosine mRNA capping"/>
    <property type="evidence" value="ECO:0007669"/>
    <property type="project" value="UniProtKB-KW"/>
</dbReference>